<dbReference type="EMBL" id="JAPDRK010000010">
    <property type="protein sequence ID" value="KAJ9608484.1"/>
    <property type="molecule type" value="Genomic_DNA"/>
</dbReference>
<sequence>MDEDSIILPRSEETALLKLEHHTSEERDLIRQTVTKLLDPENEYGRQVRELVIGSRSSSKYDDDVEADEDGAVDILGQDLNSTVLEEILRNLKELRTFSWFVNMPIPENVAGVLREVHRNAQLRYLKIQKTEEANVFPKLNFTSYDSFPSRQYFDRNDFGSIVYTSQDARRALRLQLLVPYYPVHEGDAKTEWLRRKIAAARSAIESLEGLTSVYATDYQGEIGLLVPALVKHGENLRVLKMHSIPCFEFDRPEGPSWLSTAEITLIASHSTSLTHLEMDFQAFDPGADRMIMPSTSPNPTLTTIAKLKSLRTLRLWIEVPISASVFQDAYRSSDAERPPLKESKLVQAVGNLYTLLSGANPALELDWFEVAFTRLDSWDRMDAYPRFLPVRLTPSEQSDTATRQEDGDVEASQTSGFTVKIGEWRDDYPEEDIGKLIDYAVGHIY</sequence>
<reference evidence="1" key="1">
    <citation type="submission" date="2022-10" db="EMBL/GenBank/DDBJ databases">
        <title>Culturing micro-colonial fungi from biological soil crusts in the Mojave desert and describing Neophaeococcomyces mojavensis, and introducing the new genera and species Taxawa tesnikishii.</title>
        <authorList>
            <person name="Kurbessoian T."/>
            <person name="Stajich J.E."/>
        </authorList>
    </citation>
    <scope>NUCLEOTIDE SEQUENCE</scope>
    <source>
        <strain evidence="1">TK_41</strain>
    </source>
</reference>
<dbReference type="Proteomes" id="UP001172673">
    <property type="component" value="Unassembled WGS sequence"/>
</dbReference>
<gene>
    <name evidence="1" type="ORF">H2200_007472</name>
</gene>
<accession>A0AA38X803</accession>
<dbReference type="AlphaFoldDB" id="A0AA38X803"/>
<keyword evidence="2" id="KW-1185">Reference proteome</keyword>
<comment type="caution">
    <text evidence="1">The sequence shown here is derived from an EMBL/GenBank/DDBJ whole genome shotgun (WGS) entry which is preliminary data.</text>
</comment>
<evidence type="ECO:0000313" key="2">
    <source>
        <dbReference type="Proteomes" id="UP001172673"/>
    </source>
</evidence>
<evidence type="ECO:0000313" key="1">
    <source>
        <dbReference type="EMBL" id="KAJ9608484.1"/>
    </source>
</evidence>
<organism evidence="1 2">
    <name type="scientific">Cladophialophora chaetospira</name>
    <dbReference type="NCBI Taxonomy" id="386627"/>
    <lineage>
        <taxon>Eukaryota</taxon>
        <taxon>Fungi</taxon>
        <taxon>Dikarya</taxon>
        <taxon>Ascomycota</taxon>
        <taxon>Pezizomycotina</taxon>
        <taxon>Eurotiomycetes</taxon>
        <taxon>Chaetothyriomycetidae</taxon>
        <taxon>Chaetothyriales</taxon>
        <taxon>Herpotrichiellaceae</taxon>
        <taxon>Cladophialophora</taxon>
    </lineage>
</organism>
<protein>
    <submittedName>
        <fullName evidence="1">Uncharacterized protein</fullName>
    </submittedName>
</protein>
<name>A0AA38X803_9EURO</name>
<proteinExistence type="predicted"/>